<feature type="compositionally biased region" description="Low complexity" evidence="1">
    <location>
        <begin position="365"/>
        <end position="375"/>
    </location>
</feature>
<dbReference type="GO" id="GO:0044820">
    <property type="term" value="P:mitotic telomere tethering at nuclear periphery"/>
    <property type="evidence" value="ECO:0007669"/>
    <property type="project" value="TreeGrafter"/>
</dbReference>
<dbReference type="GO" id="GO:0003677">
    <property type="term" value="F:DNA binding"/>
    <property type="evidence" value="ECO:0007669"/>
    <property type="project" value="InterPro"/>
</dbReference>
<feature type="compositionally biased region" description="Basic and acidic residues" evidence="1">
    <location>
        <begin position="54"/>
        <end position="63"/>
    </location>
</feature>
<feature type="region of interest" description="Disordered" evidence="1">
    <location>
        <begin position="365"/>
        <end position="400"/>
    </location>
</feature>
<dbReference type="GO" id="GO:1990862">
    <property type="term" value="C:nuclear membrane complex Bqt3-Bqt4"/>
    <property type="evidence" value="ECO:0007669"/>
    <property type="project" value="InterPro"/>
</dbReference>
<dbReference type="InterPro" id="IPR037548">
    <property type="entry name" value="Bqt4"/>
</dbReference>
<evidence type="ECO:0000256" key="1">
    <source>
        <dbReference type="SAM" id="MobiDB-lite"/>
    </source>
</evidence>
<keyword evidence="3" id="KW-1185">Reference proteome</keyword>
<dbReference type="EMBL" id="LWDF02000094">
    <property type="protein sequence ID" value="KAE8257828.1"/>
    <property type="molecule type" value="Genomic_DNA"/>
</dbReference>
<sequence length="478" mass="49473">MAPAARRSTPRRGRSSSVLSNDGDQATSNNNNASTGASSSAAPRVSKSAASADTKSRSARPDLPKGTNSALPDTDVPVKLQIIEREGKDIIIGRVKLPLPTNPPTGTADHAFLLKRFDTNALAASAMFKIAFPYAGSEEERTEMEYLERRFDCDAANGGISASTTADDGAESTTDTPSKRSRVRGRKSAAVPVAGTGVRLQGTWIPASDALEVAEEYRILKYARNLIEARAELDESRQLVLILSNGERIHQASSKRASGKASGSTNGASSAAGGASESGSGATDTPRRKRARQSESTTTTTLAKDATPSVVRTKTTRTVTQDGSEEVRVERTETTVGTIISPEEANAQLEEARAFAISKRAAAVAGGDAGSSSSGSRKRRAVTDAPRAGSGDAGEDEEYATDGTMVPSNALVMTVRRGAQAVQRRPMVSAAGLVGATAAAGAGALAYASGGDLQAAIQLAQQGLATLGLSNLSGIFQF</sequence>
<dbReference type="Proteomes" id="UP000077521">
    <property type="component" value="Unassembled WGS sequence"/>
</dbReference>
<dbReference type="SUPFAM" id="SSF54616">
    <property type="entry name" value="DNA-binding domain of Mlu1-box binding protein MBP1"/>
    <property type="match status" value="1"/>
</dbReference>
<dbReference type="AlphaFoldDB" id="A0A177TXZ2"/>
<feature type="compositionally biased region" description="Low complexity" evidence="1">
    <location>
        <begin position="26"/>
        <end position="42"/>
    </location>
</feature>
<organism evidence="2 3">
    <name type="scientific">Tilletia indica</name>
    <dbReference type="NCBI Taxonomy" id="43049"/>
    <lineage>
        <taxon>Eukaryota</taxon>
        <taxon>Fungi</taxon>
        <taxon>Dikarya</taxon>
        <taxon>Basidiomycota</taxon>
        <taxon>Ustilaginomycotina</taxon>
        <taxon>Exobasidiomycetes</taxon>
        <taxon>Tilletiales</taxon>
        <taxon>Tilletiaceae</taxon>
        <taxon>Tilletia</taxon>
    </lineage>
</organism>
<proteinExistence type="predicted"/>
<dbReference type="GO" id="GO:0070197">
    <property type="term" value="P:meiotic attachment of telomere to nuclear envelope"/>
    <property type="evidence" value="ECO:0007669"/>
    <property type="project" value="InterPro"/>
</dbReference>
<feature type="compositionally biased region" description="Polar residues" evidence="1">
    <location>
        <begin position="160"/>
        <end position="176"/>
    </location>
</feature>
<reference evidence="2" key="2">
    <citation type="journal article" date="2019" name="IMA Fungus">
        <title>Genome sequencing and comparison of five Tilletia species to identify candidate genes for the detection of regulated species infecting wheat.</title>
        <authorList>
            <person name="Nguyen H.D.T."/>
            <person name="Sultana T."/>
            <person name="Kesanakurti P."/>
            <person name="Hambleton S."/>
        </authorList>
    </citation>
    <scope>NUCLEOTIDE SEQUENCE</scope>
    <source>
        <strain evidence="2">DAOMC 236416</strain>
    </source>
</reference>
<dbReference type="PROSITE" id="PS51299">
    <property type="entry name" value="HTH_APSES"/>
    <property type="match status" value="1"/>
</dbReference>
<reference evidence="2" key="1">
    <citation type="submission" date="2016-04" db="EMBL/GenBank/DDBJ databases">
        <authorList>
            <person name="Nguyen H.D."/>
            <person name="Samba Siva P."/>
            <person name="Cullis J."/>
            <person name="Levesque C.A."/>
            <person name="Hambleton S."/>
        </authorList>
    </citation>
    <scope>NUCLEOTIDE SEQUENCE</scope>
    <source>
        <strain evidence="2">DAOMC 236416</strain>
    </source>
</reference>
<dbReference type="InterPro" id="IPR036887">
    <property type="entry name" value="HTH_APSES_sf"/>
</dbReference>
<evidence type="ECO:0000313" key="2">
    <source>
        <dbReference type="EMBL" id="KAE8257828.1"/>
    </source>
</evidence>
<feature type="region of interest" description="Disordered" evidence="1">
    <location>
        <begin position="1"/>
        <end position="73"/>
    </location>
</feature>
<feature type="compositionally biased region" description="Low complexity" evidence="1">
    <location>
        <begin position="310"/>
        <end position="320"/>
    </location>
</feature>
<feature type="region of interest" description="Disordered" evidence="1">
    <location>
        <begin position="158"/>
        <end position="190"/>
    </location>
</feature>
<dbReference type="PANTHER" id="PTHR38044">
    <property type="entry name" value="BOUQUET FORMATION PROTEIN 4"/>
    <property type="match status" value="1"/>
</dbReference>
<name>A0A177TXZ2_9BASI</name>
<evidence type="ECO:0000313" key="3">
    <source>
        <dbReference type="Proteomes" id="UP000077521"/>
    </source>
</evidence>
<feature type="region of interest" description="Disordered" evidence="1">
    <location>
        <begin position="253"/>
        <end position="333"/>
    </location>
</feature>
<accession>A0A177TXZ2</accession>
<protein>
    <submittedName>
        <fullName evidence="2">Uncharacterized protein</fullName>
    </submittedName>
</protein>
<dbReference type="InterPro" id="IPR003163">
    <property type="entry name" value="Tscrpt_reg_HTH_APSES-type"/>
</dbReference>
<comment type="caution">
    <text evidence="2">The sequence shown here is derived from an EMBL/GenBank/DDBJ whole genome shotgun (WGS) entry which is preliminary data.</text>
</comment>
<feature type="compositionally biased region" description="Low complexity" evidence="1">
    <location>
        <begin position="253"/>
        <end position="282"/>
    </location>
</feature>
<gene>
    <name evidence="2" type="ORF">A4X13_0g2085</name>
</gene>
<dbReference type="PANTHER" id="PTHR38044:SF1">
    <property type="entry name" value="BOUQUET FORMATION PROTEIN 4"/>
    <property type="match status" value="1"/>
</dbReference>